<dbReference type="Proteomes" id="UP001221898">
    <property type="component" value="Unassembled WGS sequence"/>
</dbReference>
<sequence length="159" mass="17758">MGVTNLRETTRQPDDKLIKMTDVPAANPVMSVYCAFGTVPIVLTGDWNGFASHVAKCWRFRAIASKTLPDLGAQTAVPGKRRQSGLAWAVLERQGICVAEELGELASWLSWTCPQPQEPPVIDRWTPKRRRRCHGSSWAKAFFHLRPPQVSRTFSSQIA</sequence>
<comment type="caution">
    <text evidence="1">The sequence shown here is derived from an EMBL/GenBank/DDBJ whole genome shotgun (WGS) entry which is preliminary data.</text>
</comment>
<reference evidence="1" key="1">
    <citation type="journal article" date="2023" name="Science">
        <title>Genome structures resolve the early diversification of teleost fishes.</title>
        <authorList>
            <person name="Parey E."/>
            <person name="Louis A."/>
            <person name="Montfort J."/>
            <person name="Bouchez O."/>
            <person name="Roques C."/>
            <person name="Iampietro C."/>
            <person name="Lluch J."/>
            <person name="Castinel A."/>
            <person name="Donnadieu C."/>
            <person name="Desvignes T."/>
            <person name="Floi Bucao C."/>
            <person name="Jouanno E."/>
            <person name="Wen M."/>
            <person name="Mejri S."/>
            <person name="Dirks R."/>
            <person name="Jansen H."/>
            <person name="Henkel C."/>
            <person name="Chen W.J."/>
            <person name="Zahm M."/>
            <person name="Cabau C."/>
            <person name="Klopp C."/>
            <person name="Thompson A.W."/>
            <person name="Robinson-Rechavi M."/>
            <person name="Braasch I."/>
            <person name="Lecointre G."/>
            <person name="Bobe J."/>
            <person name="Postlethwait J.H."/>
            <person name="Berthelot C."/>
            <person name="Roest Crollius H."/>
            <person name="Guiguen Y."/>
        </authorList>
    </citation>
    <scope>NUCLEOTIDE SEQUENCE</scope>
    <source>
        <strain evidence="1">NC1722</strain>
    </source>
</reference>
<proteinExistence type="predicted"/>
<evidence type="ECO:0000313" key="2">
    <source>
        <dbReference type="Proteomes" id="UP001221898"/>
    </source>
</evidence>
<protein>
    <submittedName>
        <fullName evidence="1">Uncharacterized protein</fullName>
    </submittedName>
</protein>
<dbReference type="EMBL" id="JAINUG010000004">
    <property type="protein sequence ID" value="KAJ8417268.1"/>
    <property type="molecule type" value="Genomic_DNA"/>
</dbReference>
<evidence type="ECO:0000313" key="1">
    <source>
        <dbReference type="EMBL" id="KAJ8417268.1"/>
    </source>
</evidence>
<dbReference type="AlphaFoldDB" id="A0AAD7X208"/>
<accession>A0AAD7X208</accession>
<name>A0AAD7X208_9TELE</name>
<organism evidence="1 2">
    <name type="scientific">Aldrovandia affinis</name>
    <dbReference type="NCBI Taxonomy" id="143900"/>
    <lineage>
        <taxon>Eukaryota</taxon>
        <taxon>Metazoa</taxon>
        <taxon>Chordata</taxon>
        <taxon>Craniata</taxon>
        <taxon>Vertebrata</taxon>
        <taxon>Euteleostomi</taxon>
        <taxon>Actinopterygii</taxon>
        <taxon>Neopterygii</taxon>
        <taxon>Teleostei</taxon>
        <taxon>Notacanthiformes</taxon>
        <taxon>Halosauridae</taxon>
        <taxon>Aldrovandia</taxon>
    </lineage>
</organism>
<keyword evidence="2" id="KW-1185">Reference proteome</keyword>
<gene>
    <name evidence="1" type="ORF">AAFF_G00284950</name>
</gene>